<dbReference type="InterPro" id="IPR020845">
    <property type="entry name" value="AMP-binding_CS"/>
</dbReference>
<dbReference type="AlphaFoldDB" id="A0A8K0NT43"/>
<name>A0A8K0NT43_9TREE</name>
<dbReference type="SUPFAM" id="SSF56801">
    <property type="entry name" value="Acetyl-CoA synthetase-like"/>
    <property type="match status" value="1"/>
</dbReference>
<feature type="domain" description="AMP-dependent synthetase/ligase" evidence="3">
    <location>
        <begin position="137"/>
        <end position="515"/>
    </location>
</feature>
<dbReference type="PANTHER" id="PTHR43272">
    <property type="entry name" value="LONG-CHAIN-FATTY-ACID--COA LIGASE"/>
    <property type="match status" value="1"/>
</dbReference>
<protein>
    <recommendedName>
        <fullName evidence="3">AMP-dependent synthetase/ligase domain-containing protein</fullName>
    </recommendedName>
</protein>
<dbReference type="InterPro" id="IPR000873">
    <property type="entry name" value="AMP-dep_synth/lig_dom"/>
</dbReference>
<comment type="caution">
    <text evidence="4">The sequence shown here is derived from an EMBL/GenBank/DDBJ whole genome shotgun (WGS) entry which is preliminary data.</text>
</comment>
<dbReference type="PROSITE" id="PS00455">
    <property type="entry name" value="AMP_BINDING"/>
    <property type="match status" value="1"/>
</dbReference>
<dbReference type="InterPro" id="IPR042099">
    <property type="entry name" value="ANL_N_sf"/>
</dbReference>
<keyword evidence="1" id="KW-0547">Nucleotide-binding</keyword>
<evidence type="ECO:0000313" key="5">
    <source>
        <dbReference type="Proteomes" id="UP000812966"/>
    </source>
</evidence>
<evidence type="ECO:0000259" key="3">
    <source>
        <dbReference type="Pfam" id="PF00501"/>
    </source>
</evidence>
<organism evidence="4 5">
    <name type="scientific">Filobasidium floriforme</name>
    <dbReference type="NCBI Taxonomy" id="5210"/>
    <lineage>
        <taxon>Eukaryota</taxon>
        <taxon>Fungi</taxon>
        <taxon>Dikarya</taxon>
        <taxon>Basidiomycota</taxon>
        <taxon>Agaricomycotina</taxon>
        <taxon>Tremellomycetes</taxon>
        <taxon>Filobasidiales</taxon>
        <taxon>Filobasidiaceae</taxon>
        <taxon>Filobasidium</taxon>
    </lineage>
</organism>
<dbReference type="Proteomes" id="UP000812966">
    <property type="component" value="Unassembled WGS sequence"/>
</dbReference>
<accession>A0A8K0NT43</accession>
<keyword evidence="5" id="KW-1185">Reference proteome</keyword>
<proteinExistence type="predicted"/>
<dbReference type="PANTHER" id="PTHR43272:SF33">
    <property type="entry name" value="AMP-BINDING DOMAIN-CONTAINING PROTEIN-RELATED"/>
    <property type="match status" value="1"/>
</dbReference>
<dbReference type="EMBL" id="JABELV010000011">
    <property type="protein sequence ID" value="KAG7571106.1"/>
    <property type="molecule type" value="Genomic_DNA"/>
</dbReference>
<dbReference type="Pfam" id="PF00501">
    <property type="entry name" value="AMP-binding"/>
    <property type="match status" value="1"/>
</dbReference>
<dbReference type="GO" id="GO:0005524">
    <property type="term" value="F:ATP binding"/>
    <property type="evidence" value="ECO:0007669"/>
    <property type="project" value="UniProtKB-KW"/>
</dbReference>
<keyword evidence="2" id="KW-0067">ATP-binding</keyword>
<gene>
    <name evidence="4" type="ORF">FFLO_00931</name>
</gene>
<dbReference type="GO" id="GO:0016020">
    <property type="term" value="C:membrane"/>
    <property type="evidence" value="ECO:0007669"/>
    <property type="project" value="TreeGrafter"/>
</dbReference>
<sequence length="710" mass="77914">MPVVPYPEDLDLTRQAVEEPGTAKQGQSGEFFEPIFPVSALTQNQPLTIHELFEQSADRNPTKDLFRWRPILATATPTSPAVFSPVLTGMTYLTARERRLNIGRAIVALEQDGRLGPRGSDPSGRPEPIDEISGYGVGIWSMNRAEWQLVDLAGHAFSLVGIPLYDTLGPNVVEYVINHSPLSIVFTASSHIPALLKVAPKCPSLRVIVSMDTLMEREGAVLKAWAETTGVELWELPDFEIWGAKEGLKRKIQVRPPRPEQTATISYTSGTTGNPKGVVLTHSAVTHAVIAQSFGAAAVPEWEQPVMISYLPLAHIFERFMELLVIHIDGVLAYTTGDPLRLLEDAQIIQPHLFPSVPRVLNRIHQAIMAQVNAGGVKGALLSKAINAKIQHYRKTGEVKHAIYDALVFRKVRNLLGGRVLFIASGSAPISGEVLEVLKACFSCDVTEGYGLTETVGTCTSGIAWDVGHLGTTGYPRAGIKLKLVDVAELNYTVNDKPYPRGELLIGGPMIISRYHRDPENTKKAIDEDGWFHTGDIAAIDHVGRVKIVDRIKNVMKLSQGEYVALEKVEGVYALNPLFSTLLVHGDGLQSHIILIGICDPVQSAALIQRVTGEKVDPTDLNKIKSLINDKRVRRQVLRDLKKLSQKAGLTGFETIKGVHLEVDPFPEHVLTPTLKVKRQAAAQHYKQVIDAVYAEGDSLFKDEAISSRL</sequence>
<dbReference type="Gene3D" id="3.40.50.12780">
    <property type="entry name" value="N-terminal domain of ligase-like"/>
    <property type="match status" value="1"/>
</dbReference>
<evidence type="ECO:0000256" key="1">
    <source>
        <dbReference type="ARBA" id="ARBA00022741"/>
    </source>
</evidence>
<evidence type="ECO:0000256" key="2">
    <source>
        <dbReference type="ARBA" id="ARBA00022840"/>
    </source>
</evidence>
<evidence type="ECO:0000313" key="4">
    <source>
        <dbReference type="EMBL" id="KAG7571106.1"/>
    </source>
</evidence>
<dbReference type="GO" id="GO:0005783">
    <property type="term" value="C:endoplasmic reticulum"/>
    <property type="evidence" value="ECO:0007669"/>
    <property type="project" value="TreeGrafter"/>
</dbReference>
<reference evidence="4" key="1">
    <citation type="submission" date="2020-04" db="EMBL/GenBank/DDBJ databases">
        <title>Analysis of mating type loci in Filobasidium floriforme.</title>
        <authorList>
            <person name="Nowrousian M."/>
        </authorList>
    </citation>
    <scope>NUCLEOTIDE SEQUENCE</scope>
    <source>
        <strain evidence="4">CBS 6242</strain>
    </source>
</reference>
<dbReference type="GO" id="GO:0004467">
    <property type="term" value="F:long-chain fatty acid-CoA ligase activity"/>
    <property type="evidence" value="ECO:0007669"/>
    <property type="project" value="TreeGrafter"/>
</dbReference>